<dbReference type="STRING" id="694327.DFW101_1862"/>
<evidence type="ECO:0000256" key="1">
    <source>
        <dbReference type="SAM" id="MobiDB-lite"/>
    </source>
</evidence>
<gene>
    <name evidence="2" type="ORF">DFW101_1862</name>
</gene>
<organism evidence="2 3">
    <name type="scientific">Solidesulfovibrio carbinoliphilus subsp. oakridgensis</name>
    <dbReference type="NCBI Taxonomy" id="694327"/>
    <lineage>
        <taxon>Bacteria</taxon>
        <taxon>Pseudomonadati</taxon>
        <taxon>Thermodesulfobacteriota</taxon>
        <taxon>Desulfovibrionia</taxon>
        <taxon>Desulfovibrionales</taxon>
        <taxon>Desulfovibrionaceae</taxon>
        <taxon>Solidesulfovibrio</taxon>
    </lineage>
</organism>
<proteinExistence type="predicted"/>
<dbReference type="OrthoDB" id="5457609at2"/>
<dbReference type="Proteomes" id="UP000004662">
    <property type="component" value="Chromosome"/>
</dbReference>
<accession>G7QA39</accession>
<dbReference type="eggNOG" id="ENOG50317WM">
    <property type="taxonomic scope" value="Bacteria"/>
</dbReference>
<protein>
    <submittedName>
        <fullName evidence="2">Uncharacterized protein</fullName>
    </submittedName>
</protein>
<name>G7QA39_9BACT</name>
<reference evidence="3" key="1">
    <citation type="journal article" date="2015" name="Genome Announc.">
        <title>High-Quality Draft Genome Sequence of Desulfovibrio carbinoliphilus FW-101-2B, an Organic Acid-Oxidizing Sulfate-Reducing Bacterium Isolated from Uranium(VI)-Contaminated Groundwater.</title>
        <authorList>
            <person name="Ramsay B.D."/>
            <person name="Hwang C."/>
            <person name="Woo H.L."/>
            <person name="Carroll S.L."/>
            <person name="Lucas S."/>
            <person name="Han J."/>
            <person name="Lapidus A.L."/>
            <person name="Cheng J.F."/>
            <person name="Goodwin L.A."/>
            <person name="Pitluck S."/>
            <person name="Peters L."/>
            <person name="Chertkov O."/>
            <person name="Held B."/>
            <person name="Detter J.C."/>
            <person name="Han C.S."/>
            <person name="Tapia R."/>
            <person name="Land M.L."/>
            <person name="Hauser L.J."/>
            <person name="Kyrpides N.C."/>
            <person name="Ivanova N.N."/>
            <person name="Mikhailova N."/>
            <person name="Pagani I."/>
            <person name="Woyke T."/>
            <person name="Arkin A.P."/>
            <person name="Dehal P."/>
            <person name="Chivian D."/>
            <person name="Criddle C.S."/>
            <person name="Wu W."/>
            <person name="Chakraborty R."/>
            <person name="Hazen T.C."/>
            <person name="Fields M.W."/>
        </authorList>
    </citation>
    <scope>NUCLEOTIDE SEQUENCE [LARGE SCALE GENOMIC DNA]</scope>
    <source>
        <strain evidence="3">FW-101-2B</strain>
    </source>
</reference>
<evidence type="ECO:0000313" key="2">
    <source>
        <dbReference type="EMBL" id="EHJ47869.1"/>
    </source>
</evidence>
<feature type="region of interest" description="Disordered" evidence="1">
    <location>
        <begin position="20"/>
        <end position="47"/>
    </location>
</feature>
<evidence type="ECO:0000313" key="3">
    <source>
        <dbReference type="Proteomes" id="UP000004662"/>
    </source>
</evidence>
<dbReference type="RefSeq" id="WP_009181258.1">
    <property type="nucleotide sequence ID" value="NZ_CM001368.1"/>
</dbReference>
<dbReference type="EMBL" id="CM001368">
    <property type="protein sequence ID" value="EHJ47869.1"/>
    <property type="molecule type" value="Genomic_DNA"/>
</dbReference>
<dbReference type="AlphaFoldDB" id="G7QA39"/>
<sequence>MDINTSYDSLTQLLKIASGNASATSGSSGSSTTSVANSSTKGDTDTTSWSTVAKALSGLDTDFVSPILQYKAQNEALQQQLTQTLAAKFEDLDIDTSQTITLGRDADGTVTVQNDHPDKDKIDKLFKDTPVLAQAFNTLADNSTTLKSMTAKQTNTMIRTNGYAAYLNQLTSDTSSSDYFLSLMGNQASSYFG</sequence>
<feature type="compositionally biased region" description="Low complexity" evidence="1">
    <location>
        <begin position="20"/>
        <end position="40"/>
    </location>
</feature>
<dbReference type="HOGENOM" id="CLU_1459084_0_0_7"/>
<keyword evidence="3" id="KW-1185">Reference proteome</keyword>